<dbReference type="AlphaFoldDB" id="A0A2I0AQS3"/>
<gene>
    <name evidence="1" type="ORF">AXF42_Ash012444</name>
</gene>
<organism evidence="1 2">
    <name type="scientific">Apostasia shenzhenica</name>
    <dbReference type="NCBI Taxonomy" id="1088818"/>
    <lineage>
        <taxon>Eukaryota</taxon>
        <taxon>Viridiplantae</taxon>
        <taxon>Streptophyta</taxon>
        <taxon>Embryophyta</taxon>
        <taxon>Tracheophyta</taxon>
        <taxon>Spermatophyta</taxon>
        <taxon>Magnoliopsida</taxon>
        <taxon>Liliopsida</taxon>
        <taxon>Asparagales</taxon>
        <taxon>Orchidaceae</taxon>
        <taxon>Apostasioideae</taxon>
        <taxon>Apostasia</taxon>
    </lineage>
</organism>
<keyword evidence="2" id="KW-1185">Reference proteome</keyword>
<sequence length="78" mass="9124">MLSAYGAFLGFMQPCDISSYAEFDASNVLDEDYARLNVLWSWGVFQTLRGMELSEGTTFKSVEKENREERKDEHNEFW</sequence>
<protein>
    <submittedName>
        <fullName evidence="1">Uncharacterized protein</fullName>
    </submittedName>
</protein>
<name>A0A2I0AQS3_9ASPA</name>
<proteinExistence type="predicted"/>
<reference evidence="1 2" key="1">
    <citation type="journal article" date="2017" name="Nature">
        <title>The Apostasia genome and the evolution of orchids.</title>
        <authorList>
            <person name="Zhang G.Q."/>
            <person name="Liu K.W."/>
            <person name="Li Z."/>
            <person name="Lohaus R."/>
            <person name="Hsiao Y.Y."/>
            <person name="Niu S.C."/>
            <person name="Wang J.Y."/>
            <person name="Lin Y.C."/>
            <person name="Xu Q."/>
            <person name="Chen L.J."/>
            <person name="Yoshida K."/>
            <person name="Fujiwara S."/>
            <person name="Wang Z.W."/>
            <person name="Zhang Y.Q."/>
            <person name="Mitsuda N."/>
            <person name="Wang M."/>
            <person name="Liu G.H."/>
            <person name="Pecoraro L."/>
            <person name="Huang H.X."/>
            <person name="Xiao X.J."/>
            <person name="Lin M."/>
            <person name="Wu X.Y."/>
            <person name="Wu W.L."/>
            <person name="Chen Y.Y."/>
            <person name="Chang S.B."/>
            <person name="Sakamoto S."/>
            <person name="Ohme-Takagi M."/>
            <person name="Yagi M."/>
            <person name="Zeng S.J."/>
            <person name="Shen C.Y."/>
            <person name="Yeh C.M."/>
            <person name="Luo Y.B."/>
            <person name="Tsai W.C."/>
            <person name="Van de Peer Y."/>
            <person name="Liu Z.J."/>
        </authorList>
    </citation>
    <scope>NUCLEOTIDE SEQUENCE [LARGE SCALE GENOMIC DNA]</scope>
    <source>
        <strain evidence="2">cv. Shenzhen</strain>
        <tissue evidence="1">Stem</tissue>
    </source>
</reference>
<dbReference type="EMBL" id="KZ451959">
    <property type="protein sequence ID" value="PKA57905.1"/>
    <property type="molecule type" value="Genomic_DNA"/>
</dbReference>
<dbReference type="Proteomes" id="UP000236161">
    <property type="component" value="Unassembled WGS sequence"/>
</dbReference>
<evidence type="ECO:0000313" key="2">
    <source>
        <dbReference type="Proteomes" id="UP000236161"/>
    </source>
</evidence>
<accession>A0A2I0AQS3</accession>
<evidence type="ECO:0000313" key="1">
    <source>
        <dbReference type="EMBL" id="PKA57905.1"/>
    </source>
</evidence>